<proteinExistence type="predicted"/>
<organism evidence="1 2">
    <name type="scientific">Magallana gigas</name>
    <name type="common">Pacific oyster</name>
    <name type="synonym">Crassostrea gigas</name>
    <dbReference type="NCBI Taxonomy" id="29159"/>
    <lineage>
        <taxon>Eukaryota</taxon>
        <taxon>Metazoa</taxon>
        <taxon>Spiralia</taxon>
        <taxon>Lophotrochozoa</taxon>
        <taxon>Mollusca</taxon>
        <taxon>Bivalvia</taxon>
        <taxon>Autobranchia</taxon>
        <taxon>Pteriomorphia</taxon>
        <taxon>Ostreida</taxon>
        <taxon>Ostreoidea</taxon>
        <taxon>Ostreidae</taxon>
        <taxon>Magallana</taxon>
    </lineage>
</organism>
<dbReference type="EnsemblMetazoa" id="G25056.1">
    <property type="protein sequence ID" value="G25056.1:cds"/>
    <property type="gene ID" value="G25056"/>
</dbReference>
<keyword evidence="2" id="KW-1185">Reference proteome</keyword>
<evidence type="ECO:0000313" key="2">
    <source>
        <dbReference type="Proteomes" id="UP000005408"/>
    </source>
</evidence>
<evidence type="ECO:0000313" key="1">
    <source>
        <dbReference type="EnsemblMetazoa" id="G25056.1:cds"/>
    </source>
</evidence>
<dbReference type="Proteomes" id="UP000005408">
    <property type="component" value="Unassembled WGS sequence"/>
</dbReference>
<dbReference type="PANTHER" id="PTHR16897">
    <property type="entry name" value="OS10G0105400 PROTEIN"/>
    <property type="match status" value="1"/>
</dbReference>
<dbReference type="SUPFAM" id="SSF49265">
    <property type="entry name" value="Fibronectin type III"/>
    <property type="match status" value="1"/>
</dbReference>
<dbReference type="PANTHER" id="PTHR16897:SF2">
    <property type="entry name" value="OS03G0226600 PROTEIN"/>
    <property type="match status" value="1"/>
</dbReference>
<sequence length="3620" mass="408765">MEKPLLDISHHFLRQPTLQSTRTSSSPYSAPGLPDKVYEASHEIAESQCSSLMGMSSVWLSQHMLAKLFACHLPEHCLATTCSNTYDYRCSKCQDEGSTVEYSLYWPNTNGKVCEATCSWKENWCWPGTCTDHLAKNCVCSNDFYKSSSNPARCELSKKPRIETCRLGAESNGGEVGNSTSHGACENEESTYINFQLKSLSFKFDMIFHTPEGLPEKPIHIHDSHFGLVHTEVLLYKENIYGNKSNIQTEQLISTPKCTSNISDLQPRSGAVFKCEDVLFNQTAWLMQDGERLCLTYKAQAGGNMQYTHFENVSSTPFIYNRVSESKEVCVHFDSSSPVHCAETLSCHGIEPLLIMPKRLTRDPSIMIRYRGWIDPFPNNPDQASGIKSFAITVHEVKELDNLTLIMDEKGQSCNASEDEANITLPKEPALYGIALEVLDNAGNVKSARRFVMFDNSSEIKMNSLKHLKVDSASPETNYTWQTHRKRSCLSWDDRYYNSYNYGFNLLRKIQKDFHGVYQGIYEQQTGILPVSGTENVHGITSFYYSWFKENKEMSTEVAIPNFPDQKFCVDLGVKDGETHTITITSKDLMENTLSENITFYVDTSVPDIEEVWLSKDGIRQLFVHNSTDLAQMVFQFKAFDSHSGLYSIEYFLGTSRGGNELAYKTLAVHTLENKSCDSFVDCYCPSVGPCENSLYTVKFNHLIKNNTNTGQHNRAYYFTVKVTNGARLVAIEHVDILADDSPPVKGVVVEGPEGYPDIDYTNEESVIVRWNGFIDHESGIMKYRIGIGEHCLTATEMNVYSHDLPKNSSLYESSDAYLKVNLPHDGLYYVSVLAYNNALEPSEVACSDGVFRDTTPTKVTDLNLESAKVKPVIGCYDNKVWHIFENLTAYELQKTEQCNIACNSTMTMQLVQYLPKRNRYSNHSSYSTAMCTKLSRFSDNWFIYLPSDKIKLRWALEENESQIQKVYTGFGSTTSASMSPDLISYLETKKFNEYHIVHSGLDPGIPVYAFVKVKNKADLTTLVPFGPLIIDETPPLYRGNVAVIQDPEYIYVGWTENTFMEAEQKEPIESVLFRIGCGNVLRTPLLEAKIFEKCPGNFSSCFKYPLERVLKFHTNDDSKHYFNLYVYNIAGHFAEVQTDPFFLPPRFPPTTGILIETESGHLSSNNDIDYTFQTNQICFDWKGIWHVQNMSIEIGLGSSRESADVQFFKYISNDENCLHNLQLKPFKKYYTFARATVAGHVQSVVISDGFTVIDKADVLNALHVRIGTPCGAKHLTEVDVEMANTSNVYFVKSKLRENQIYTAVSNNTALTSEDVVWIDEMNKQFVAIVPQPKFYVLNNNPVSILPCQEDKRFQSSKHTLDVFWAYDKTESITHYKVALFKINKDRTETLIETFKNVGKNMQIHLNNLHLQNNQLYRSLVQPCFQKTCLKGKYSKDVLVEELFHSSYDIEASFVVNGRDAQEVDVNVKFDAFRCGQTNNAIGYAGALFEAIDHHHQLTSWYLLPLNTSYNTFDIDIPYTLPVYGYKSMKICVKGICRSGQSKTSCTNLKAKSNPNEITTGHLYEIDSEGDNFKAILKLANSQHLGDKIRLVHDAEVDVVSHGRRVHGFMNGIDGKVVTWYLMEKQSLPQLTCDADIYCLQTTTSTDGIGRFNTQGLRAGTYFICAIVESNNSSNLKHLTSAEKDFSTCGNGFVIDESPPAGGLVEISSNNDDFISDKNELEIHWSDFYDDETKLSVEHSGIARYEVSLGSIFGGQDVVQYRNVGLQTSVVFFNISLNIGMTYFATVKAFDFAGHVTEVTSSGKTLDFTAPELGMIFVRFSGLTDDILTIHELFVQWEGFVDEESGIKDILLAMGSTNESTDILDFRSVTGGSTIIKELESMRDGHQYFIILKVLNHAGLHTIAASEPFLFDKSPPENGIVYDGLANDVDFQNDIQSYTCHWCDFVDPHTSIEYYEVGLGTKPFTYDIFPSRFVGLHKNNSWSGVFEPGVKYYATVKACNRAGLCSLKSSNGVIMDNTPPVTGLIHIGFSGHHEPFLPYNNSVSASWVGFIDTDSGIDHFEWCLGKSPGLCNYVDYANILLSNRVTKTGMSLPSSTDLYFTLKSINRVGLSVERTSAKFQIDTSPPVAVKSPTFITKDHGVSLVKGTQFDNSLITIQWQFQDLESSIVRHQLVLEVNRNGHAAYETKELGSQMQITLMSPNGTFLKDGDAYIAKVTSCNGAGLCTTAISDTLLIDSTPPSLGGFMNTMTWINVGNETRVQLAWYGFIDHESGIHEYIISLSSSYSGNELSDGLKRVRHANTSRQTASLTLSRKLKSNDAVVLTVIAINSVGLRSSIGKASVILVPSDVNHTKGILTFQRHSCISHYCNNDCTCAVVGKKCLNKINAPCKELQNVSELMLNIPVHFGLASFPVSIMSSATCFSGFWTDEDRSKKVLRYEWSIGESGEGPGYGIFDSNKESVWYDNGLQEDIVYCLPFPKKLSHGQHYTLYIKAWVSENEFSIFHSKPLLVDLTPPERRRGHSVIEAEGHCLKDVDYIDSLKLIKVCWENLFSEKEGEIVTYYFSGGTRPFGDDFIRKTLVNLSTVFEVNQTMTPGTTYFFTVIARNNMGLETTAISDGILVDTDSPTPGVVYNTKQFRNALHQFSTSSLSMSWHGFEDHQSSIKYFEVSIVETESGTLINRTDRVLFSNDYTFRNLHLQHNKSYGIRVRAADFLQHFSTYVTSHPIKIDSTPPFGVQCEKFDDLYLEVTAIEKQKPFLHSRTTVLSGVVSLKKNTIYKIGVDVLKELHFKMVYFQLGNEVMNLYLSLNADSSYSSKHQFMSTYEGEISLKIIFASRHDIMEEDIFIRLQQCSVSSITQSPLIVRQINPGLLSVCSFILDPESDIENVLIGAGTTKGGYQIQSLLPVSSFNHGVVETESPHGSRIYITAVARNNAGQWSKFSQEITLDHTPPIINNFTVEIQNSETREERTHVAKMSLSNSTTRLHRETRVVATWNVSEEESELVSCYCSVGPLKESMGRIWQQSIDRSQCEISNLTFDHGAKVEVSVKCINKVQLMEVKKAGPLTIYHKAPNSDLSSLSFYPDNRYTVLEGNANLKVQSNLTHVDFTWGLFDDLSEDLNYETRVRKDDNVIAPWESVGLRNSASRKINHMGRADTFFVDVRAINNGGFQSPSINTSIILEYKPPILTGVPAGYLLDNGSCSIKWTNVFSPSVYGPMVYQVSRRNRESMMSVSSSSSALLREEGNQIYKTACVEGLSPAIQIGRLQKARNLYYRAHTSDGSEDDKCSAAKNLALCEWHIGKLHIVRKERNENVVHQFKEALKYYQYAFVNGGICKNSTWITDLQLKYTDCFEEFMSFLSDLSIENRIRYFNQISSLMSISELLAIINLQLVKHHFHEAINAWQKGDYMKCKHQMTECHYPLHEGRKHGHEQPDVLQELVVLETDVNMHMCIAESSKARQTGDDLLEKASRYYETINMNMVWEIIDWYKQAILLARELDIEQEAIAMQRIGRVYAKVLKFKPQAKEYYKRAVQMAVSMAPRTFTTCDWYQECTEMLKKYPPKNETFKLMEDAEENIKRALQKAVIHYHPDKSEPEKNGMKWKIMSEEITKYLTSRYEVLKFTS</sequence>
<reference evidence="1" key="1">
    <citation type="submission" date="2022-08" db="UniProtKB">
        <authorList>
            <consortium name="EnsemblMetazoa"/>
        </authorList>
    </citation>
    <scope>IDENTIFICATION</scope>
    <source>
        <strain evidence="1">05x7-T-G4-1.051#20</strain>
    </source>
</reference>
<protein>
    <submittedName>
        <fullName evidence="1">Uncharacterized protein</fullName>
    </submittedName>
</protein>
<name>A0A8W8KUS0_MAGGI</name>
<accession>A0A8W8KUS0</accession>
<dbReference type="InterPro" id="IPR036116">
    <property type="entry name" value="FN3_sf"/>
</dbReference>